<keyword evidence="5" id="KW-0732">Signal</keyword>
<dbReference type="PANTHER" id="PTHR43918:SF13">
    <property type="entry name" value="ACETYLCHOLINESTERASE"/>
    <property type="match status" value="1"/>
</dbReference>
<dbReference type="GO" id="GO:0005886">
    <property type="term" value="C:plasma membrane"/>
    <property type="evidence" value="ECO:0007669"/>
    <property type="project" value="TreeGrafter"/>
</dbReference>
<name>A0A7R9AHF4_9CRUS</name>
<dbReference type="Gene3D" id="3.40.50.1820">
    <property type="entry name" value="alpha/beta hydrolase"/>
    <property type="match status" value="1"/>
</dbReference>
<sequence length="127" mass="14037">MGMWIVVFALVWRAGGKPVEDDLLVDTKTGVLRGYRKDVLGRTVHVFTGIPFAKPPVGDLRFRKPVPVDPWHGVLDATSLPDSCVQEPYEYFPGTPLSSRVVLDGNAFRVEKKNESVRSGRSRAASV</sequence>
<evidence type="ECO:0000256" key="4">
    <source>
        <dbReference type="ARBA" id="ARBA00023180"/>
    </source>
</evidence>
<organism evidence="7">
    <name type="scientific">Darwinula stevensoni</name>
    <dbReference type="NCBI Taxonomy" id="69355"/>
    <lineage>
        <taxon>Eukaryota</taxon>
        <taxon>Metazoa</taxon>
        <taxon>Ecdysozoa</taxon>
        <taxon>Arthropoda</taxon>
        <taxon>Crustacea</taxon>
        <taxon>Oligostraca</taxon>
        <taxon>Ostracoda</taxon>
        <taxon>Podocopa</taxon>
        <taxon>Podocopida</taxon>
        <taxon>Darwinulocopina</taxon>
        <taxon>Darwinuloidea</taxon>
        <taxon>Darwinulidae</taxon>
        <taxon>Darwinula</taxon>
    </lineage>
</organism>
<evidence type="ECO:0000313" key="7">
    <source>
        <dbReference type="EMBL" id="CAD7254312.1"/>
    </source>
</evidence>
<feature type="chain" id="PRO_5036402879" description="Carboxylesterase type B domain-containing protein" evidence="5">
    <location>
        <begin position="17"/>
        <end position="127"/>
    </location>
</feature>
<comment type="similarity">
    <text evidence="1">Belongs to the type-B carboxylesterase/lipase family.</text>
</comment>
<evidence type="ECO:0000256" key="5">
    <source>
        <dbReference type="SAM" id="SignalP"/>
    </source>
</evidence>
<evidence type="ECO:0000259" key="6">
    <source>
        <dbReference type="Pfam" id="PF00135"/>
    </source>
</evidence>
<dbReference type="GO" id="GO:0019695">
    <property type="term" value="P:choline metabolic process"/>
    <property type="evidence" value="ECO:0007669"/>
    <property type="project" value="TreeGrafter"/>
</dbReference>
<dbReference type="Proteomes" id="UP000677054">
    <property type="component" value="Unassembled WGS sequence"/>
</dbReference>
<dbReference type="SUPFAM" id="SSF53474">
    <property type="entry name" value="alpha/beta-Hydrolases"/>
    <property type="match status" value="1"/>
</dbReference>
<dbReference type="AlphaFoldDB" id="A0A7R9AHF4"/>
<dbReference type="InterPro" id="IPR002018">
    <property type="entry name" value="CarbesteraseB"/>
</dbReference>
<keyword evidence="3" id="KW-0378">Hydrolase</keyword>
<reference evidence="7" key="1">
    <citation type="submission" date="2020-11" db="EMBL/GenBank/DDBJ databases">
        <authorList>
            <person name="Tran Van P."/>
        </authorList>
    </citation>
    <scope>NUCLEOTIDE SEQUENCE</scope>
</reference>
<feature type="signal peptide" evidence="5">
    <location>
        <begin position="1"/>
        <end position="16"/>
    </location>
</feature>
<gene>
    <name evidence="7" type="ORF">DSTB1V02_LOCUS14058</name>
</gene>
<evidence type="ECO:0000313" key="8">
    <source>
        <dbReference type="Proteomes" id="UP000677054"/>
    </source>
</evidence>
<evidence type="ECO:0000256" key="1">
    <source>
        <dbReference type="ARBA" id="ARBA00005964"/>
    </source>
</evidence>
<proteinExistence type="inferred from homology"/>
<evidence type="ECO:0000256" key="3">
    <source>
        <dbReference type="ARBA" id="ARBA00022801"/>
    </source>
</evidence>
<dbReference type="PANTHER" id="PTHR43918">
    <property type="entry name" value="ACETYLCHOLINESTERASE"/>
    <property type="match status" value="1"/>
</dbReference>
<dbReference type="GO" id="GO:0005615">
    <property type="term" value="C:extracellular space"/>
    <property type="evidence" value="ECO:0007669"/>
    <property type="project" value="TreeGrafter"/>
</dbReference>
<dbReference type="InterPro" id="IPR029058">
    <property type="entry name" value="AB_hydrolase_fold"/>
</dbReference>
<keyword evidence="2" id="KW-0719">Serine esterase</keyword>
<evidence type="ECO:0000256" key="2">
    <source>
        <dbReference type="ARBA" id="ARBA00022487"/>
    </source>
</evidence>
<feature type="domain" description="Carboxylesterase type B" evidence="6">
    <location>
        <begin position="22"/>
        <end position="88"/>
    </location>
</feature>
<dbReference type="Pfam" id="PF00135">
    <property type="entry name" value="COesterase"/>
    <property type="match status" value="1"/>
</dbReference>
<dbReference type="EMBL" id="CAJPEV010008946">
    <property type="protein sequence ID" value="CAG0905479.1"/>
    <property type="molecule type" value="Genomic_DNA"/>
</dbReference>
<protein>
    <recommendedName>
        <fullName evidence="6">Carboxylesterase type B domain-containing protein</fullName>
    </recommendedName>
</protein>
<dbReference type="OrthoDB" id="6846267at2759"/>
<keyword evidence="4" id="KW-0325">Glycoprotein</keyword>
<dbReference type="GO" id="GO:0003990">
    <property type="term" value="F:acetylcholinesterase activity"/>
    <property type="evidence" value="ECO:0007669"/>
    <property type="project" value="TreeGrafter"/>
</dbReference>
<dbReference type="GO" id="GO:0006581">
    <property type="term" value="P:acetylcholine catabolic process"/>
    <property type="evidence" value="ECO:0007669"/>
    <property type="project" value="TreeGrafter"/>
</dbReference>
<dbReference type="InterPro" id="IPR050654">
    <property type="entry name" value="AChE-related_enzymes"/>
</dbReference>
<keyword evidence="8" id="KW-1185">Reference proteome</keyword>
<dbReference type="EMBL" id="LR908464">
    <property type="protein sequence ID" value="CAD7254312.1"/>
    <property type="molecule type" value="Genomic_DNA"/>
</dbReference>
<accession>A0A7R9AHF4</accession>